<feature type="compositionally biased region" description="Polar residues" evidence="15">
    <location>
        <begin position="2134"/>
        <end position="2143"/>
    </location>
</feature>
<dbReference type="SMART" id="SM00033">
    <property type="entry name" value="CH"/>
    <property type="match status" value="2"/>
</dbReference>
<feature type="coiled-coil region" evidence="14">
    <location>
        <begin position="3655"/>
        <end position="3682"/>
    </location>
</feature>
<feature type="domain" description="Calponin-homology (CH)" evidence="17">
    <location>
        <begin position="132"/>
        <end position="237"/>
    </location>
</feature>
<keyword evidence="14" id="KW-0175">Coiled coil</keyword>
<dbReference type="PROSITE" id="PS01357">
    <property type="entry name" value="ZF_ZZ_1"/>
    <property type="match status" value="1"/>
</dbReference>
<dbReference type="InterPro" id="IPR018159">
    <property type="entry name" value="Spectrin/alpha-actinin"/>
</dbReference>
<evidence type="ECO:0000313" key="20">
    <source>
        <dbReference type="Proteomes" id="UP000050794"/>
    </source>
</evidence>
<feature type="region of interest" description="Disordered" evidence="15">
    <location>
        <begin position="2591"/>
        <end position="2632"/>
    </location>
</feature>
<dbReference type="InterPro" id="IPR036020">
    <property type="entry name" value="WW_dom_sf"/>
</dbReference>
<dbReference type="WBParaSite" id="TCNE_0000635701-mRNA-1">
    <property type="protein sequence ID" value="TCNE_0000635701-mRNA-1"/>
    <property type="gene ID" value="TCNE_0000635701"/>
</dbReference>
<evidence type="ECO:0000256" key="5">
    <source>
        <dbReference type="ARBA" id="ARBA00022723"/>
    </source>
</evidence>
<feature type="compositionally biased region" description="Basic and acidic residues" evidence="15">
    <location>
        <begin position="11"/>
        <end position="25"/>
    </location>
</feature>
<dbReference type="InterPro" id="IPR050774">
    <property type="entry name" value="KCMF1/Dystrophin"/>
</dbReference>
<dbReference type="GO" id="GO:0042383">
    <property type="term" value="C:sarcolemma"/>
    <property type="evidence" value="ECO:0007669"/>
    <property type="project" value="UniProtKB-SubCell"/>
</dbReference>
<evidence type="ECO:0000256" key="1">
    <source>
        <dbReference type="ARBA" id="ARBA00004245"/>
    </source>
</evidence>
<evidence type="ECO:0000256" key="12">
    <source>
        <dbReference type="ARBA" id="ARBA00023212"/>
    </source>
</evidence>
<feature type="compositionally biased region" description="Basic and acidic residues" evidence="15">
    <location>
        <begin position="986"/>
        <end position="1000"/>
    </location>
</feature>
<comment type="subcellular location">
    <subcellularLocation>
        <location evidence="2">Cell membrane</location>
        <location evidence="2">Sarcolemma</location>
        <topology evidence="2">Peripheral membrane protein</topology>
        <orientation evidence="2">Cytoplasmic side</orientation>
    </subcellularLocation>
    <subcellularLocation>
        <location evidence="1">Cytoplasm</location>
        <location evidence="1">Cytoskeleton</location>
    </subcellularLocation>
</comment>
<keyword evidence="6" id="KW-0677">Repeat</keyword>
<feature type="compositionally biased region" description="Polar residues" evidence="15">
    <location>
        <begin position="456"/>
        <end position="471"/>
    </location>
</feature>
<evidence type="ECO:0000256" key="6">
    <source>
        <dbReference type="ARBA" id="ARBA00022737"/>
    </source>
</evidence>
<evidence type="ECO:0000259" key="16">
    <source>
        <dbReference type="PROSITE" id="PS50020"/>
    </source>
</evidence>
<gene>
    <name evidence="19" type="ORF">TCNE_LOCUS6357</name>
</gene>
<dbReference type="Pfam" id="PF00435">
    <property type="entry name" value="Spectrin"/>
    <property type="match status" value="3"/>
</dbReference>
<dbReference type="InterPro" id="IPR015153">
    <property type="entry name" value="EF-hand_dom_typ1"/>
</dbReference>
<feature type="compositionally biased region" description="Polar residues" evidence="15">
    <location>
        <begin position="2595"/>
        <end position="2604"/>
    </location>
</feature>
<dbReference type="Gene3D" id="3.30.60.90">
    <property type="match status" value="1"/>
</dbReference>
<dbReference type="InterPro" id="IPR001202">
    <property type="entry name" value="WW_dom"/>
</dbReference>
<keyword evidence="10" id="KW-0472">Membrane</keyword>
<feature type="coiled-coil region" evidence="14">
    <location>
        <begin position="1196"/>
        <end position="1284"/>
    </location>
</feature>
<dbReference type="GO" id="GO:0003779">
    <property type="term" value="F:actin binding"/>
    <property type="evidence" value="ECO:0007669"/>
    <property type="project" value="UniProtKB-KW"/>
</dbReference>
<dbReference type="Pfam" id="PF09069">
    <property type="entry name" value="EF-hand_3"/>
    <property type="match status" value="1"/>
</dbReference>
<dbReference type="InterPro" id="IPR036872">
    <property type="entry name" value="CH_dom_sf"/>
</dbReference>
<feature type="region of interest" description="Disordered" evidence="15">
    <location>
        <begin position="1"/>
        <end position="25"/>
    </location>
</feature>
<dbReference type="InterPro" id="IPR001589">
    <property type="entry name" value="Actinin_actin-bd_CS"/>
</dbReference>
<dbReference type="InterPro" id="IPR000433">
    <property type="entry name" value="Znf_ZZ"/>
</dbReference>
<dbReference type="GO" id="GO:0046716">
    <property type="term" value="P:muscle cell cellular homeostasis"/>
    <property type="evidence" value="ECO:0007669"/>
    <property type="project" value="UniProtKB-ARBA"/>
</dbReference>
<evidence type="ECO:0000259" key="17">
    <source>
        <dbReference type="PROSITE" id="PS50021"/>
    </source>
</evidence>
<feature type="region of interest" description="Disordered" evidence="15">
    <location>
        <begin position="450"/>
        <end position="471"/>
    </location>
</feature>
<feature type="coiled-coil region" evidence="14">
    <location>
        <begin position="2221"/>
        <end position="2255"/>
    </location>
</feature>
<feature type="coiled-coil region" evidence="14">
    <location>
        <begin position="1723"/>
        <end position="1800"/>
    </location>
</feature>
<dbReference type="PROSITE" id="PS50135">
    <property type="entry name" value="ZF_ZZ_2"/>
    <property type="match status" value="1"/>
</dbReference>
<evidence type="ECO:0000256" key="4">
    <source>
        <dbReference type="ARBA" id="ARBA00022490"/>
    </source>
</evidence>
<proteinExistence type="predicted"/>
<keyword evidence="5" id="KW-0479">Metal-binding</keyword>
<accession>A0A183UCY7</accession>
<keyword evidence="3" id="KW-1003">Cell membrane</keyword>
<dbReference type="CDD" id="cd16242">
    <property type="entry name" value="EFh_DMD_like"/>
    <property type="match status" value="1"/>
</dbReference>
<keyword evidence="11" id="KW-0009">Actin-binding</keyword>
<feature type="region of interest" description="Disordered" evidence="15">
    <location>
        <begin position="549"/>
        <end position="572"/>
    </location>
</feature>
<evidence type="ECO:0000256" key="10">
    <source>
        <dbReference type="ARBA" id="ARBA00023136"/>
    </source>
</evidence>
<feature type="compositionally biased region" description="Basic and acidic residues" evidence="15">
    <location>
        <begin position="3767"/>
        <end position="3779"/>
    </location>
</feature>
<dbReference type="SMART" id="SM00456">
    <property type="entry name" value="WW"/>
    <property type="match status" value="1"/>
</dbReference>
<dbReference type="SUPFAM" id="SSF57850">
    <property type="entry name" value="RING/U-box"/>
    <property type="match status" value="1"/>
</dbReference>
<keyword evidence="8" id="KW-0862">Zinc</keyword>
<dbReference type="GO" id="GO:0099536">
    <property type="term" value="P:synaptic signaling"/>
    <property type="evidence" value="ECO:0007669"/>
    <property type="project" value="TreeGrafter"/>
</dbReference>
<dbReference type="Gene3D" id="1.10.418.10">
    <property type="entry name" value="Calponin-like domain"/>
    <property type="match status" value="2"/>
</dbReference>
<dbReference type="Pfam" id="PF09068">
    <property type="entry name" value="EF-hand_2"/>
    <property type="match status" value="1"/>
</dbReference>
<dbReference type="Proteomes" id="UP000050794">
    <property type="component" value="Unassembled WGS sequence"/>
</dbReference>
<dbReference type="GO" id="GO:0050804">
    <property type="term" value="P:modulation of chemical synaptic transmission"/>
    <property type="evidence" value="ECO:0007669"/>
    <property type="project" value="UniProtKB-ARBA"/>
</dbReference>
<evidence type="ECO:0000256" key="7">
    <source>
        <dbReference type="ARBA" id="ARBA00022771"/>
    </source>
</evidence>
<dbReference type="Gene3D" id="6.10.140.70">
    <property type="match status" value="1"/>
</dbReference>
<dbReference type="PANTHER" id="PTHR12268">
    <property type="entry name" value="E3 UBIQUITIN-PROTEIN LIGASE KCMF1"/>
    <property type="match status" value="1"/>
</dbReference>
<dbReference type="PROSITE" id="PS00019">
    <property type="entry name" value="ACTININ_1"/>
    <property type="match status" value="1"/>
</dbReference>
<dbReference type="InterPro" id="IPR001715">
    <property type="entry name" value="CH_dom"/>
</dbReference>
<evidence type="ECO:0000256" key="13">
    <source>
        <dbReference type="PROSITE-ProRule" id="PRU00228"/>
    </source>
</evidence>
<dbReference type="SMART" id="SM00150">
    <property type="entry name" value="SPEC"/>
    <property type="match status" value="11"/>
</dbReference>
<feature type="region of interest" description="Disordered" evidence="15">
    <location>
        <begin position="2132"/>
        <end position="2172"/>
    </location>
</feature>
<reference evidence="19 20" key="2">
    <citation type="submission" date="2018-11" db="EMBL/GenBank/DDBJ databases">
        <authorList>
            <consortium name="Pathogen Informatics"/>
        </authorList>
    </citation>
    <scope>NUCLEOTIDE SEQUENCE [LARGE SCALE GENOMIC DNA]</scope>
</reference>
<dbReference type="PROSITE" id="PS50020">
    <property type="entry name" value="WW_DOMAIN_2"/>
    <property type="match status" value="1"/>
</dbReference>
<name>A0A183UCY7_TOXCA</name>
<feature type="coiled-coil region" evidence="14">
    <location>
        <begin position="2784"/>
        <end position="2818"/>
    </location>
</feature>
<feature type="coiled-coil region" evidence="14">
    <location>
        <begin position="1085"/>
        <end position="1112"/>
    </location>
</feature>
<feature type="domain" description="ZZ-type" evidence="18">
    <location>
        <begin position="3483"/>
        <end position="3539"/>
    </location>
</feature>
<evidence type="ECO:0000313" key="21">
    <source>
        <dbReference type="WBParaSite" id="TCNE_0000635701-mRNA-1"/>
    </source>
</evidence>
<keyword evidence="7 13" id="KW-0863">Zinc-finger</keyword>
<evidence type="ECO:0000259" key="18">
    <source>
        <dbReference type="PROSITE" id="PS50135"/>
    </source>
</evidence>
<dbReference type="SUPFAM" id="SSF47473">
    <property type="entry name" value="EF-hand"/>
    <property type="match status" value="2"/>
</dbReference>
<evidence type="ECO:0000256" key="8">
    <source>
        <dbReference type="ARBA" id="ARBA00022833"/>
    </source>
</evidence>
<dbReference type="GO" id="GO:0005856">
    <property type="term" value="C:cytoskeleton"/>
    <property type="evidence" value="ECO:0007669"/>
    <property type="project" value="UniProtKB-SubCell"/>
</dbReference>
<feature type="domain" description="WW" evidence="16">
    <location>
        <begin position="3229"/>
        <end position="3263"/>
    </location>
</feature>
<dbReference type="SUPFAM" id="SSF51045">
    <property type="entry name" value="WW domain"/>
    <property type="match status" value="1"/>
</dbReference>
<dbReference type="GO" id="GO:0008270">
    <property type="term" value="F:zinc ion binding"/>
    <property type="evidence" value="ECO:0007669"/>
    <property type="project" value="UniProtKB-KW"/>
</dbReference>
<organism evidence="20 21">
    <name type="scientific">Toxocara canis</name>
    <name type="common">Canine roundworm</name>
    <dbReference type="NCBI Taxonomy" id="6265"/>
    <lineage>
        <taxon>Eukaryota</taxon>
        <taxon>Metazoa</taxon>
        <taxon>Ecdysozoa</taxon>
        <taxon>Nematoda</taxon>
        <taxon>Chromadorea</taxon>
        <taxon>Rhabditida</taxon>
        <taxon>Spirurina</taxon>
        <taxon>Ascaridomorpha</taxon>
        <taxon>Ascaridoidea</taxon>
        <taxon>Toxocaridae</taxon>
        <taxon>Toxocara</taxon>
    </lineage>
</organism>
<feature type="region of interest" description="Disordered" evidence="15">
    <location>
        <begin position="986"/>
        <end position="1011"/>
    </location>
</feature>
<protein>
    <submittedName>
        <fullName evidence="21">Dystrophin-1</fullName>
    </submittedName>
</protein>
<evidence type="ECO:0000256" key="15">
    <source>
        <dbReference type="SAM" id="MobiDB-lite"/>
    </source>
</evidence>
<feature type="coiled-coil region" evidence="14">
    <location>
        <begin position="1617"/>
        <end position="1680"/>
    </location>
</feature>
<dbReference type="Gene3D" id="2.20.70.10">
    <property type="match status" value="1"/>
</dbReference>
<feature type="coiled-coil region" evidence="14">
    <location>
        <begin position="2965"/>
        <end position="3029"/>
    </location>
</feature>
<dbReference type="Pfam" id="PF00569">
    <property type="entry name" value="ZZ"/>
    <property type="match status" value="1"/>
</dbReference>
<dbReference type="InterPro" id="IPR056503">
    <property type="entry name" value="Spectrin_Dys-1"/>
</dbReference>
<feature type="region of interest" description="Disordered" evidence="15">
    <location>
        <begin position="618"/>
        <end position="649"/>
    </location>
</feature>
<dbReference type="EMBL" id="UYWY01019480">
    <property type="protein sequence ID" value="VDM37672.1"/>
    <property type="molecule type" value="Genomic_DNA"/>
</dbReference>
<dbReference type="InterPro" id="IPR002017">
    <property type="entry name" value="Spectrin_repeat"/>
</dbReference>
<dbReference type="InterPro" id="IPR015154">
    <property type="entry name" value="EF-hand_dom_typ2"/>
</dbReference>
<keyword evidence="4" id="KW-0963">Cytoplasm</keyword>
<dbReference type="Gene3D" id="1.10.238.10">
    <property type="entry name" value="EF-hand"/>
    <property type="match status" value="2"/>
</dbReference>
<dbReference type="GO" id="GO:0005737">
    <property type="term" value="C:cytoplasm"/>
    <property type="evidence" value="ECO:0007669"/>
    <property type="project" value="UniProtKB-ARBA"/>
</dbReference>
<dbReference type="GO" id="GO:0016010">
    <property type="term" value="C:dystrophin-associated glycoprotein complex"/>
    <property type="evidence" value="ECO:0007669"/>
    <property type="project" value="UniProtKB-ARBA"/>
</dbReference>
<dbReference type="Pfam" id="PF23729">
    <property type="entry name" value="Spectrin_Dys-1"/>
    <property type="match status" value="1"/>
</dbReference>
<dbReference type="PANTHER" id="PTHR12268:SF14">
    <property type="entry name" value="DYSTROPHIN-1"/>
    <property type="match status" value="1"/>
</dbReference>
<evidence type="ECO:0000256" key="2">
    <source>
        <dbReference type="ARBA" id="ARBA00004278"/>
    </source>
</evidence>
<keyword evidence="12" id="KW-0206">Cytoskeleton</keyword>
<evidence type="ECO:0000256" key="3">
    <source>
        <dbReference type="ARBA" id="ARBA00022475"/>
    </source>
</evidence>
<evidence type="ECO:0000256" key="11">
    <source>
        <dbReference type="ARBA" id="ARBA00023203"/>
    </source>
</evidence>
<dbReference type="InterPro" id="IPR011992">
    <property type="entry name" value="EF-hand-dom_pair"/>
</dbReference>
<dbReference type="InterPro" id="IPR043145">
    <property type="entry name" value="Znf_ZZ_sf"/>
</dbReference>
<keyword evidence="9" id="KW-0106">Calcium</keyword>
<evidence type="ECO:0000256" key="14">
    <source>
        <dbReference type="SAM" id="Coils"/>
    </source>
</evidence>
<reference evidence="21" key="1">
    <citation type="submission" date="2016-06" db="UniProtKB">
        <authorList>
            <consortium name="WormBaseParasite"/>
        </authorList>
    </citation>
    <scope>IDENTIFICATION</scope>
</reference>
<feature type="region of interest" description="Disordered" evidence="15">
    <location>
        <begin position="3761"/>
        <end position="3794"/>
    </location>
</feature>
<evidence type="ECO:0000256" key="9">
    <source>
        <dbReference type="ARBA" id="ARBA00022837"/>
    </source>
</evidence>
<keyword evidence="20" id="KW-1185">Reference proteome</keyword>
<dbReference type="CDD" id="cd02334">
    <property type="entry name" value="ZZ_dystrophin"/>
    <property type="match status" value="1"/>
</dbReference>
<dbReference type="GO" id="GO:0045202">
    <property type="term" value="C:synapse"/>
    <property type="evidence" value="ECO:0007669"/>
    <property type="project" value="GOC"/>
</dbReference>
<dbReference type="SMART" id="SM00291">
    <property type="entry name" value="ZnF_ZZ"/>
    <property type="match status" value="1"/>
</dbReference>
<dbReference type="SUPFAM" id="SSF47576">
    <property type="entry name" value="Calponin-homology domain, CH-domain"/>
    <property type="match status" value="1"/>
</dbReference>
<dbReference type="Gene3D" id="1.20.58.60">
    <property type="match status" value="8"/>
</dbReference>
<feature type="coiled-coil region" evidence="14">
    <location>
        <begin position="1453"/>
        <end position="1480"/>
    </location>
</feature>
<sequence length="3836" mass="434345">MLFSGGSAAKTKKDEKKEKKPDKEDRYEIQENAFVRWANSIADEPVREISDIVDSKFLFTFVHLITDETLITSGSRAQDVTNALHAIDADDRFAQVNVTELLEGNSRTICGVVWQLIQIFWKRYAPEGAREQKLVEAIKDWCLERTRNFEEVQINDFTSSWRDGYAINAILLSYNSELFDVDNVREMRGDERIEHAMGLAERHLNVPRLLNPKDFHSEYLDTKSVVTYLMMVYLSISTQTPERPRKKSSAHSSTTVILHADSQDLPRTVVQKPPDQNAPVEMRTLMEERRISDQCFPEVRTVAPEQKRSMLQQLAGSEQYPVERKISAPVQLFAGQQVGTAEGQYVDGQQKAILAGAAQAQYLAEQQAALKGQQSVEQQSLSEAHYAMEQQSTAQKQYLPGQQTTIEGHCMTEQQAATQARYLVEQATVVQESGSQEQYITDHQAAAAGQTLTAQRPATQEAGQQAAVQDQNMSEQGIVVRGQNLAEQKRDPQTQYSADEIVAAQTERLEQQVMSREQYGIEQRSVVPQQGPVEQGATVSELPALKHDVASEPSSVEQEVVAEQTGMEQQAATAAEYPLHQRANASGQYPIEQRAAPADQNSNDPTLIATNQYLVGQRSEPNVSAEVRSRKSSSSSQKSSRKSRKSTEDTISEYELCLEQVLAWLLEAEEQASSMDPIDERNVEIVKAQFREHEQFMQSLTESQDSVGRVLHRGQVLCQKLEEEQSAAILSQLLMVNARWERVRELAMGRQNLLQQRLNSLQLDQLEAIRSWLDKMEETIEQTPPLSLDADEAEKLIHLHADVQEKIEEQQKVVRALSTFVAVVDDTDTQLSYEDLEKLLHSVGQRWMAICEWAEVRARQLDGLSGLIRQYNSSYEQLSDWLDSREEATKGLRSVERLESEEEVTEQVERVQQVEAALEAGHANFVSLSQLAVDLVAKLDASNGAASNQIRRQIDVVTQRWDNIVSQIDQQSQMLVKSGKAEVRQLQREHSEADQEDHHVQSSNTESDTPHARLSTVQFTSFEPVGDALASSTSTISCSTVISPVDIFIANVKRVSDDLEPLTEWTHYFSVSKKPEDIRQVIQICQGKLREIKEKESEVNELHAELERIHNLDVGCVQLRLANDTFEQFTRKWSRIVTKISDALNTLSSHAESANDENFDEETKRIAAEMDEFFDSALNIVSSCAQIAGSERKTRLSKLREQLYEQEKNIAFLETNLSDRERVDGLKKRAAELNSAIDSLSGDGSLMDRFEMFLRSPMAPAGDLKQLSEQLAQCEGMLDELKSAEVLDPKYEQLEKLGTAKRDSISEMLERSRQCDEKIASSEKAARQFRERLNSLKSEPLEFPELIDHFKRLRDDLQKGRSLQKESAEMADEIASLAACSSAANRDEVLNELKKRTQSCTTAWKSIEESIDESINLLEKENKRLQQGLVRDYRYAVDELAQAIEGSSEAADAEEFSEHLDNLERLRENIEVAANAITAHPQGEDSLSREVAEIKTLHERTVAHANERIAELECAVRGCEQFESSLGECQAWCNHVQLILSCRAANDSAFTSGTLISQLQTEFDDFERCIRGLREFITKNASDWGSSDRLQLQLDHVAGQFEDLMARFVEFKQPIGLEEKAERIARETAEMENSVDELTGLEANACTSALDHARQIERRIAQVKADLDDLIESEKKLVKERILGPVAEQEVTKKLQGTASKLKAVEERSADIVARLEKCVSLLEHLNSDLSHLDAVLDDVETKLSTFVQSECMEISEADRATLETLQSELNRNESSLASIEEIAESLRRESVKVDDAEIEQRWKRIRRVHGDLRAWIDTVNSMGEDGRSMISQFEALCTKLEETVTGMEAIESVEDLSAALEQNRAEKSLLIERYRRLLKTNSEVETKFSLLLSQLEGRWNELEKKWEKARSSPARAPSPPQLQRVPVEGPFDDQIDLLYNMFKVAKDYIDFERYPVASVREWANRIQDISEWLTEYGDRLKGLLEEGRRLASSGRMELDVHDALESLDKVVDLANQVESGVKASSALLVPVQAKADALARDTRTMRDVLAHLATRDLSEPAIASATQRDLLDRQVQLEHLHRKSDDLHHCLPGSSPNQVNTSMDEISELVRTIEEQIAIAICKGVGVEANRSVGASTPSQPKDSAKEPDTVSVSSAGAPSLALEVQETEDERSRLEYVTKPSAPPAIKVENTDSMGSFYVEMDQIEEALSKSDPFPYSCLEVKKEQLEAMSRVLDRVERRIDDSQMTMDLIESEAARERVAALRGSSAQRTKEVDSMLHSWRSLEANLNASDELVKALDTMLSDVDGRNKSPDLDELESLSLSFEDSLQRALAQIQHTSLKAEPIITQMDEEHADVLRERLRDVGERWKRCEDAVRDKRRRLDERLADQSELNNLIELLDFWCDEAEAECATAINSLNGAAITEICDRINERLSDFDSKRESLHNIERLKDRLVNAQLVDPSTKHRTRRIVSELGKRIRSLLTERRTELDASAETAKHFQMDVSSLQQFCNKCEKAVQIIESAKIFVPSGTDLDYVRSRQDQMDFLANSLQERWKKACLEEPPPDERQKIIIEDVFRMWAKAKQRISEKADVQTLGQDSSSSEPIPVEEARTETRRALTPSVAEEKADQSVSEYGTLSEAPLADEPPLPHLSHKEHALLNSIVQLRHWLAETERDAALTVDIIDVQAIRDSAFIDQLKIRHLELIRILDESQARSVREKTEFTLGEWNRVLGECQRRKCQLNKMVDESRAWEQLRCSVQLWLNDAQQRLSEGGKVSELTEEALRAELKEVEQISNSIDEMKSKMTELNTRSNALLDEFRADEGHNLSHSTSKMNTLWSKFNDNIRIRRAVLEAALRARSDFHSALSQLEQWLDRIESNLVFLNDATANTQSLKDSVKRKEWIDAEKGIHAEMDAHGDVVRSVEQMGVKLVRSVEDLNERENLGGRLRNVSERWHHMESLANSVRTRLTNAQEEWEKLVSQLSENVYWCESQSSALLDEQPVGGSLARVQQQNEFVKNLERELDRRQRSVDECITLAHSYLMQHDLRPRMHTPSALAAPSDEPQDEGNAEMRRVGIQIKSDSEKLAKKWNELKKQVDAWSRIIDDAHAKMEQLAAAVAECQLALSNMEANMESIQPVEELRLEELAGAVDDSDKLKECLARTRMHIDDANDCSGQLLASDVDLAPELGAQLKSINERFSKLKVDVKVRVAALEHAIADFGPSSQHFLMNSVQPPWQRAVSSANHLPYYINHETEMTQWDHPVMVDIMEKLANFNQVKFSAYRTAMKLRAIQKRLCLDLLSLQDLDAKLQSLNSAWGEQRIAIKDAVMCLVPLFESAHDKFPHLIRSIPLAVDLFLNFLLNVYDPSRDGTLRTFSFKVALVVLCNANLEDKYKYLYALVSTNEGVDQKRLALLLYDIIHIPKFLGESAAFGGSNVEPSVRSCFETVKFSRAISIDDFLAWLKKEPQSIVWLPVMHRLASAEFAKHQAKCNICKMFPIIGLRYRCLRCFNVDVCQNCFFSQRLAKNHKLSHPMQEYCLPVILSVISLEVGRTTSGEDVRDFGLIVKNKLRSSSRTRIGYLPVQTVDEGIPIETTSVTPINPLTEPLHSRMHLCAQRLWRARGDDEPPPLLIDPVEEPGTVELKSPLQLLSQVEQMHKEELDQVLHKLQHENRELKKEIERRKNFEGIGSTPNLTRAHFRNTNGSMASGRSVPSLPNSTDEQLLREAHLLRQHKERLEQRSRILEEQNRQLEVQLARLRTVIAQQQNTGSEEKDAGREEHELSTASGEEEDALGYEARPNRMHSLIASVDQLGRAMHSLVASVVNDDDQNEDDDDLSIQ</sequence>
<dbReference type="CDD" id="cd00201">
    <property type="entry name" value="WW"/>
    <property type="match status" value="1"/>
</dbReference>
<evidence type="ECO:0000313" key="19">
    <source>
        <dbReference type="EMBL" id="VDM37672.1"/>
    </source>
</evidence>
<dbReference type="PROSITE" id="PS01159">
    <property type="entry name" value="WW_DOMAIN_1"/>
    <property type="match status" value="1"/>
</dbReference>
<dbReference type="Pfam" id="PF00307">
    <property type="entry name" value="CH"/>
    <property type="match status" value="1"/>
</dbReference>
<dbReference type="SUPFAM" id="SSF46966">
    <property type="entry name" value="Spectrin repeat"/>
    <property type="match status" value="10"/>
</dbReference>
<dbReference type="PROSITE" id="PS50021">
    <property type="entry name" value="CH"/>
    <property type="match status" value="1"/>
</dbReference>
<dbReference type="CDD" id="cd00176">
    <property type="entry name" value="SPEC"/>
    <property type="match status" value="3"/>
</dbReference>